<feature type="compositionally biased region" description="Polar residues" evidence="1">
    <location>
        <begin position="97"/>
        <end position="124"/>
    </location>
</feature>
<feature type="compositionally biased region" description="Polar residues" evidence="1">
    <location>
        <begin position="328"/>
        <end position="340"/>
    </location>
</feature>
<feature type="compositionally biased region" description="Low complexity" evidence="1">
    <location>
        <begin position="991"/>
        <end position="1009"/>
    </location>
</feature>
<keyword evidence="4" id="KW-1185">Reference proteome</keyword>
<feature type="compositionally biased region" description="Polar residues" evidence="1">
    <location>
        <begin position="12"/>
        <end position="22"/>
    </location>
</feature>
<dbReference type="STRING" id="185431.Q582F2"/>
<evidence type="ECO:0000313" key="2">
    <source>
        <dbReference type="EMBL" id="AAX78879.1"/>
    </source>
</evidence>
<feature type="region of interest" description="Disordered" evidence="1">
    <location>
        <begin position="716"/>
        <end position="772"/>
    </location>
</feature>
<dbReference type="GeneID" id="3658749"/>
<feature type="compositionally biased region" description="Polar residues" evidence="1">
    <location>
        <begin position="301"/>
        <end position="318"/>
    </location>
</feature>
<feature type="compositionally biased region" description="Polar residues" evidence="1">
    <location>
        <begin position="131"/>
        <end position="158"/>
    </location>
</feature>
<feature type="compositionally biased region" description="Polar residues" evidence="1">
    <location>
        <begin position="267"/>
        <end position="294"/>
    </location>
</feature>
<dbReference type="EMBL" id="AC091553">
    <property type="protein sequence ID" value="AAX78879.1"/>
    <property type="molecule type" value="Genomic_DNA"/>
</dbReference>
<feature type="compositionally biased region" description="Polar residues" evidence="1">
    <location>
        <begin position="199"/>
        <end position="226"/>
    </location>
</feature>
<feature type="compositionally biased region" description="Polar residues" evidence="1">
    <location>
        <begin position="233"/>
        <end position="260"/>
    </location>
</feature>
<feature type="compositionally biased region" description="Acidic residues" evidence="1">
    <location>
        <begin position="1010"/>
        <end position="1021"/>
    </location>
</feature>
<dbReference type="eggNOG" id="ENOG502SBI2">
    <property type="taxonomic scope" value="Eukaryota"/>
</dbReference>
<feature type="compositionally biased region" description="Acidic residues" evidence="1">
    <location>
        <begin position="940"/>
        <end position="954"/>
    </location>
</feature>
<dbReference type="KEGG" id="tbr:Tb927.7.5370"/>
<gene>
    <name evidence="3" type="primary">Tb07.10C21.720</name>
    <name evidence="2" type="ORF">Tb927.7.5370</name>
</gene>
<dbReference type="VEuPathDB" id="TriTrypDB:Tb927.7.5370"/>
<dbReference type="InParanoid" id="Q582F2"/>
<evidence type="ECO:0000256" key="1">
    <source>
        <dbReference type="SAM" id="MobiDB-lite"/>
    </source>
</evidence>
<evidence type="ECO:0000313" key="4">
    <source>
        <dbReference type="Proteomes" id="UP000008524"/>
    </source>
</evidence>
<protein>
    <submittedName>
        <fullName evidence="2">Uncharacterized protein</fullName>
    </submittedName>
</protein>
<evidence type="ECO:0000313" key="3">
    <source>
        <dbReference type="EMBL" id="AAZ12601.1"/>
    </source>
</evidence>
<feature type="region of interest" description="Disordered" evidence="1">
    <location>
        <begin position="1"/>
        <end position="343"/>
    </location>
</feature>
<feature type="compositionally biased region" description="Low complexity" evidence="1">
    <location>
        <begin position="723"/>
        <end position="733"/>
    </location>
</feature>
<reference evidence="2" key="1">
    <citation type="submission" date="2001-05" db="EMBL/GenBank/DDBJ databases">
        <authorList>
            <person name="El-Sayed N.M."/>
            <person name="Khalak H."/>
            <person name="Adams M.D."/>
        </authorList>
    </citation>
    <scope>NUCLEOTIDE SEQUENCE</scope>
    <source>
        <strain evidence="2">GUTat10.1</strain>
    </source>
</reference>
<accession>Q582F2</accession>
<dbReference type="RefSeq" id="XP_846160.1">
    <property type="nucleotide sequence ID" value="XM_841067.1"/>
</dbReference>
<organism evidence="2 4">
    <name type="scientific">Trypanosoma brucei brucei (strain 927/4 GUTat10.1)</name>
    <dbReference type="NCBI Taxonomy" id="185431"/>
    <lineage>
        <taxon>Eukaryota</taxon>
        <taxon>Discoba</taxon>
        <taxon>Euglenozoa</taxon>
        <taxon>Kinetoplastea</taxon>
        <taxon>Metakinetoplastina</taxon>
        <taxon>Trypanosomatida</taxon>
        <taxon>Trypanosomatidae</taxon>
        <taxon>Trypanosoma</taxon>
    </lineage>
</organism>
<reference evidence="3" key="5">
    <citation type="submission" date="2005-04" db="EMBL/GenBank/DDBJ databases">
        <title>Sequencing, closure, and annotation of Trypanosoma brucei chromosomes 2 through 8.</title>
        <authorList>
            <person name="Ghedin E."/>
            <person name="Blandin G."/>
            <person name="Bartholomeu D."/>
            <person name="Caler E."/>
            <person name="Haas B."/>
            <person name="Hannick L."/>
            <person name="Shallom J."/>
            <person name="Hou L."/>
            <person name="Djikeng A."/>
            <person name="Feldblyum T."/>
            <person name="Hostetler J."/>
            <person name="Johnson J."/>
            <person name="Jones K."/>
            <person name="Koo H.L."/>
            <person name="Larkin C."/>
            <person name="Pai G."/>
            <person name="Peterson J."/>
            <person name="Khalak H.G."/>
            <person name="Salzberg S."/>
            <person name="Simpson A.J."/>
            <person name="Tallon L."/>
            <person name="Van Aken S."/>
            <person name="Wanless D."/>
            <person name="White O."/>
            <person name="Wortman J."/>
            <person name="Fraser C.M."/>
            <person name="El-Sayed N.M.A."/>
        </authorList>
    </citation>
    <scope>NUCLEOTIDE SEQUENCE</scope>
    <source>
        <strain evidence="3">927/4 GUTat10.1</strain>
    </source>
</reference>
<dbReference type="EMBL" id="CP000070">
    <property type="protein sequence ID" value="AAZ12601.1"/>
    <property type="molecule type" value="Genomic_DNA"/>
</dbReference>
<reference evidence="3 4" key="3">
    <citation type="journal article" date="2005" name="Science">
        <title>The genome of the African trypanosome Trypanosoma brucei.</title>
        <authorList>
            <person name="Berriman M."/>
            <person name="Ghedin E."/>
            <person name="Hertz-Fowler C."/>
            <person name="Blandin G."/>
            <person name="Renauld H."/>
            <person name="Bartholomeu D.C."/>
            <person name="Lennard N.J."/>
            <person name="Caler E."/>
            <person name="Hamlin N.E."/>
            <person name="Haas B."/>
            <person name="Bohme U."/>
            <person name="Hannick L."/>
            <person name="Aslett M.A."/>
            <person name="Shallom J."/>
            <person name="Marcello L."/>
            <person name="Hou L."/>
            <person name="Wickstead B."/>
            <person name="Alsmark U.C."/>
            <person name="Arrowsmith C."/>
            <person name="Atkin R.J."/>
            <person name="Barron A.J."/>
            <person name="Bringaud F."/>
            <person name="Brooks K."/>
            <person name="Carrington M."/>
            <person name="Cherevach I."/>
            <person name="Chillingworth T.J."/>
            <person name="Churcher C."/>
            <person name="Clark L.N."/>
            <person name="Corton C.H."/>
            <person name="Cronin A."/>
            <person name="Davies R.M."/>
            <person name="Doggett J."/>
            <person name="Djikeng A."/>
            <person name="Feldblyum T."/>
            <person name="Field M.C."/>
            <person name="Fraser A."/>
            <person name="Goodhead I."/>
            <person name="Hance Z."/>
            <person name="Harper D."/>
            <person name="Harris B.R."/>
            <person name="Hauser H."/>
            <person name="Hostetler J."/>
            <person name="Ivens A."/>
            <person name="Jagels K."/>
            <person name="Johnson D."/>
            <person name="Johnson J."/>
            <person name="Jones K."/>
            <person name="Kerhornou A.X."/>
            <person name="Koo H."/>
            <person name="Larke N."/>
            <person name="Landfear S."/>
            <person name="Larkin C."/>
            <person name="Leech V."/>
            <person name="Line A."/>
            <person name="Lord A."/>
            <person name="Macleod A."/>
            <person name="Mooney P.J."/>
            <person name="Moule S."/>
            <person name="Martin D.M."/>
            <person name="Morgan G.W."/>
            <person name="Mungall K."/>
            <person name="Norbertczak H."/>
            <person name="Ormond D."/>
            <person name="Pai G."/>
            <person name="Peacock C.S."/>
            <person name="Peterson J."/>
            <person name="Quail M.A."/>
            <person name="Rabbinowitsch E."/>
            <person name="Rajandream M.A."/>
            <person name="Reitter C."/>
            <person name="Salzberg S.L."/>
            <person name="Sanders M."/>
            <person name="Schobel S."/>
            <person name="Sharp S."/>
            <person name="Simmonds M."/>
            <person name="Simpson A.J."/>
            <person name="Tallon L."/>
            <person name="Turner C.M."/>
            <person name="Tait A."/>
            <person name="Tivey A.R."/>
            <person name="Van Aken S."/>
            <person name="Walker D."/>
            <person name="Wanless D."/>
            <person name="Wang S."/>
            <person name="White B."/>
            <person name="White O."/>
            <person name="Whitehead S."/>
            <person name="Woodward J."/>
            <person name="Wortman J."/>
            <person name="Adams M.D."/>
            <person name="Embley T.M."/>
            <person name="Gull K."/>
            <person name="Ullu E."/>
            <person name="Barry J.D."/>
            <person name="Fairlamb A.H."/>
            <person name="Opperdoes F."/>
            <person name="Barrell B.G."/>
            <person name="Donelson J.E."/>
            <person name="Hall N."/>
            <person name="Fraser C.M."/>
            <person name="Melville S.E."/>
            <person name="El-Sayed N.M."/>
        </authorList>
    </citation>
    <scope>NUCLEOTIDE SEQUENCE [LARGE SCALE GENOMIC DNA]</scope>
    <source>
        <strain evidence="3 4">927/4 GUTat10.1</strain>
    </source>
</reference>
<dbReference type="Gene3D" id="2.160.20.80">
    <property type="entry name" value="E3 ubiquitin-protein ligase SopA"/>
    <property type="match status" value="1"/>
</dbReference>
<sequence length="1147" mass="122881">MSARAASPDCSYVSSGKSNESRGSPVGSYVSSGEKASNLNSAQLSGANSKPPSNRKGSPVGSYVSSGEKASNLNSAQLSGANSKPPSNRKGSPVGSYVSSGEKASNLNSAQLSGANSKPPSNRKGSPVGSYVSSGEKASNLNSAQLSGANSKPPSNRKGSPVGSYVSSGEKASNLNSAQLSGANSKPPSNRKGSPVGSYVSSGEKASNLNSAQLSGANSKPPSNRKGSPVGSYVSSGEKASNLNSAQLSGANSKPPSNRKGSPVGSYVSSGEKASNLNSAQLSGANSKPPSNRKGSPVGSYVSSGEKASNLNSAQLSDSSRKHPCNKNVESTPIGGNSSVVPGEPPIAGVSSIKRCPVEQSDINSLSAWIVPSSPPQGAADELHIHRELLNTPPAPVKLTLYEKDNSPNDGNDPVFYRPFLRNSANGGSTYASFTNTSPYPLSHRDVEVLYESHKRQVEVCREAARAEEEIARRKRQEINAETARIVSEASRLSFSMGTHRKVYDEAMDRLREVRPGSALPKACRIKTPRRILFSSLVDSSGSYGYGPARRMETIKDFGPSIRNNYRGRTGGAQVALALLKSRFMAGWVAPNVVDRFSPHSPVAQTLSSKYFVEQQTNVDHPHPHKREVVPEKTDFGNTNNVNGSEDATVHVVSTAPTAFCDMATPHSSINVAKASENVTMPYCSSILPEPVRELPQSNDVLQNAVGEEDKNVVAELPPPTIPLHQQSVSQHQQLEHQHQPSLEDNQKQEESSLTPVRVPLPLPPPTRLSSVDVKMKSPQGVESHIYSQSSTSLQEVELSFENPRPPVVEPEALTEEDKQVLELLNNVRDLRLETEKLVVELLHSTDEWGCWCSRKGSLFRDLFVLPDARTVAEVSKRAMRTRATHDTTAEEHPIDVRDNLIAARPLSQEKFAPRIPPPPPIDVLLKCVVDGEQQHVAETEEDAYGEWENDPEVECASSPSVLPDHLDEANTNLLRSAATRQPHLPDSQHSPSSSSDTSGGGTDSSDYSCAEEEADGDEKSEENSSWSYDSSLSSAKAPPPPPSHEDEEKRRTEEVLQKETMTQEIEGPRPPNESVLLSDTMDPSPTPIHPVFHAEATGKRTGPKQKKEDKHEKKKKGVKGFFSRLMCCGGGSTSVADGKGSTTQKK</sequence>
<proteinExistence type="predicted"/>
<dbReference type="AlphaFoldDB" id="Q582F2"/>
<feature type="region of interest" description="Disordered" evidence="1">
    <location>
        <begin position="940"/>
        <end position="966"/>
    </location>
</feature>
<feature type="region of interest" description="Disordered" evidence="1">
    <location>
        <begin position="981"/>
        <end position="1147"/>
    </location>
</feature>
<dbReference type="PaxDb" id="5691-AAZ12601"/>
<name>Q582F2_TRYB2</name>
<feature type="compositionally biased region" description="Low complexity" evidence="1">
    <location>
        <begin position="1024"/>
        <end position="1037"/>
    </location>
</feature>
<dbReference type="Proteomes" id="UP000008524">
    <property type="component" value="Chromosome 7"/>
</dbReference>
<reference evidence="3" key="2">
    <citation type="journal article" date="2005" name="Science">
        <title>Comparative genomics of trypanosomatid parasitic protozoa.</title>
        <authorList>
            <person name="El-Sayed N.M."/>
            <person name="Myler P.J."/>
            <person name="Blandin G."/>
            <person name="Berriman M."/>
            <person name="Crabtree J."/>
            <person name="Aggarwal G."/>
            <person name="Caler E."/>
            <person name="Renauld H."/>
            <person name="Worthey E.A."/>
            <person name="Hertz-Fowler C."/>
            <person name="Ghedin E."/>
            <person name="Peacock C."/>
            <person name="Bartholomeu D.C."/>
            <person name="Haas B.J."/>
            <person name="Tran A.N."/>
            <person name="Wortman J.R."/>
            <person name="Alsmark U.C."/>
            <person name="Angiuoli S."/>
            <person name="Anupama A."/>
            <person name="Badger J."/>
            <person name="Bringaud F."/>
            <person name="Cadag E."/>
            <person name="Carlton J.M."/>
            <person name="Cerqueira G.C."/>
            <person name="Creasy T."/>
            <person name="Delcher A.L."/>
            <person name="Djikeng A."/>
            <person name="Embley T.M."/>
            <person name="Hauser C."/>
            <person name="Ivens A.C."/>
            <person name="Kummerfeld S.K."/>
            <person name="Pereira-Leal J.B."/>
            <person name="Nilsson D."/>
            <person name="Peterson J."/>
            <person name="Salzberg S.L."/>
            <person name="Shallom J."/>
            <person name="Silva J.C."/>
            <person name="Sundaram J."/>
            <person name="Westenberger S."/>
            <person name="White O."/>
            <person name="Melville S.E."/>
            <person name="Donelson J.E."/>
            <person name="Andersson B."/>
            <person name="Stuart K.D."/>
            <person name="Hall N."/>
        </authorList>
    </citation>
    <scope>NUCLEOTIDE SEQUENCE</scope>
    <source>
        <strain evidence="3">927/4 GUTat10.1</strain>
    </source>
</reference>
<feature type="compositionally biased region" description="Basic and acidic residues" evidence="1">
    <location>
        <begin position="1044"/>
        <end position="1058"/>
    </location>
</feature>
<reference evidence="2" key="4">
    <citation type="submission" date="2005-04" db="EMBL/GenBank/DDBJ databases">
        <title>.</title>
        <authorList>
            <person name="Ghedin E."/>
            <person name="Blandin G."/>
            <person name="Bartholomeu D."/>
            <person name="Caler E."/>
            <person name="Haas B."/>
            <person name="Hannick L."/>
            <person name="Shallom J."/>
            <person name="Hou L."/>
            <person name="Djikeng A."/>
            <person name="Feldblyum T."/>
            <person name="Hostetler J."/>
            <person name="Johnson J."/>
            <person name="Jones K."/>
            <person name="Koo H.L."/>
            <person name="Larkin C."/>
            <person name="Pai G."/>
            <person name="Peterson J."/>
            <person name="Khalak H.G."/>
            <person name="Salzberg S."/>
            <person name="Simpson A.J."/>
            <person name="Tallon L."/>
            <person name="Van Aken S."/>
            <person name="Wanless D."/>
            <person name="White O."/>
            <person name="Wortman J."/>
            <person name="Fraser C.M."/>
            <person name="El-Sayed N.M.A."/>
        </authorList>
    </citation>
    <scope>NUCLEOTIDE SEQUENCE</scope>
    <source>
        <strain evidence="2">GUTat10.1</strain>
    </source>
</reference>
<feature type="compositionally biased region" description="Polar residues" evidence="1">
    <location>
        <begin position="165"/>
        <end position="192"/>
    </location>
</feature>
<accession>D6XJ68</accession>
<feature type="compositionally biased region" description="Polar residues" evidence="1">
    <location>
        <begin position="63"/>
        <end position="90"/>
    </location>
</feature>
<feature type="compositionally biased region" description="Polar residues" evidence="1">
    <location>
        <begin position="29"/>
        <end position="56"/>
    </location>
</feature>